<dbReference type="SUPFAM" id="SSF53383">
    <property type="entry name" value="PLP-dependent transferases"/>
    <property type="match status" value="1"/>
</dbReference>
<dbReference type="EMBL" id="QYZD01000001">
    <property type="protein sequence ID" value="RJG26934.1"/>
    <property type="molecule type" value="Genomic_DNA"/>
</dbReference>
<comment type="caution">
    <text evidence="14">The sequence shown here is derived from an EMBL/GenBank/DDBJ whole genome shotgun (WGS) entry which is preliminary data.</text>
</comment>
<dbReference type="GO" id="GO:0009102">
    <property type="term" value="P:biotin biosynthetic process"/>
    <property type="evidence" value="ECO:0007669"/>
    <property type="project" value="UniProtKB-KW"/>
</dbReference>
<dbReference type="InterPro" id="IPR050087">
    <property type="entry name" value="AON_synthase_class-II"/>
</dbReference>
<dbReference type="GO" id="GO:0008710">
    <property type="term" value="F:8-amino-7-oxononanoate synthase activity"/>
    <property type="evidence" value="ECO:0007669"/>
    <property type="project" value="UniProtKB-EC"/>
</dbReference>
<evidence type="ECO:0000256" key="4">
    <source>
        <dbReference type="ARBA" id="ARBA00011738"/>
    </source>
</evidence>
<comment type="subunit">
    <text evidence="4">Homodimer.</text>
</comment>
<evidence type="ECO:0000256" key="1">
    <source>
        <dbReference type="ARBA" id="ARBA00001933"/>
    </source>
</evidence>
<comment type="pathway">
    <text evidence="2">Cofactor biosynthesis; biotin biosynthesis.</text>
</comment>
<sequence length="414" mass="44554">MKPKAAAENAERWDWMRAELDALEAAGRVRKLDPAVWLEHGWIERAGKRLLHLASNHYLGFEPWLDDAGWAQLAAECRRLGEPAVRIGSGASRLITGHDPQHDALDRELAAFKDTEAALVFSSGYMANAGVIPALVGRNGVVFSDRLNHASITDGIILSRAQHIRYPHRDMDRLEKALKQWRTGGPDVLSRQGRMLIVTDAVFSMDGTVAPLADLVTLKERYGAMLMVDEAHSGGVYGPGGRGLCHALGLHAKVDIIMGTFGKAFGVVGAYIAAEDIVVRYLINRARTLIYNTGLPPLMAAFIRQRLRDVCAADSARAELMRKAALFRARLQAGGLDTGSGDSHIVPVLCGTDQRAVALSAALAEAGVAGVAIRPPTVPEGTARIRFAPTPAHRDADLLQAADAVVRLAAGPRT</sequence>
<accession>A0A3A3GNW3</accession>
<keyword evidence="8 12" id="KW-0663">Pyridoxal phosphate</keyword>
<dbReference type="InterPro" id="IPR001917">
    <property type="entry name" value="Aminotrans_II_pyridoxalP_BS"/>
</dbReference>
<evidence type="ECO:0000256" key="9">
    <source>
        <dbReference type="ARBA" id="ARBA00032610"/>
    </source>
</evidence>
<evidence type="ECO:0000256" key="5">
    <source>
        <dbReference type="ARBA" id="ARBA00013187"/>
    </source>
</evidence>
<proteinExistence type="inferred from homology"/>
<evidence type="ECO:0000259" key="13">
    <source>
        <dbReference type="Pfam" id="PF00155"/>
    </source>
</evidence>
<name>A0A3A3GNW3_PANTH</name>
<dbReference type="RefSeq" id="WP_119790609.1">
    <property type="nucleotide sequence ID" value="NZ_QYZD01000001.1"/>
</dbReference>
<dbReference type="Proteomes" id="UP000266177">
    <property type="component" value="Unassembled WGS sequence"/>
</dbReference>
<evidence type="ECO:0000256" key="11">
    <source>
        <dbReference type="ARBA" id="ARBA00047715"/>
    </source>
</evidence>
<keyword evidence="6" id="KW-0808">Transferase</keyword>
<dbReference type="InterPro" id="IPR015424">
    <property type="entry name" value="PyrdxlP-dep_Trfase"/>
</dbReference>
<dbReference type="PROSITE" id="PS00599">
    <property type="entry name" value="AA_TRANSFER_CLASS_2"/>
    <property type="match status" value="1"/>
</dbReference>
<dbReference type="InterPro" id="IPR004839">
    <property type="entry name" value="Aminotransferase_I/II_large"/>
</dbReference>
<dbReference type="InterPro" id="IPR015421">
    <property type="entry name" value="PyrdxlP-dep_Trfase_major"/>
</dbReference>
<dbReference type="Gene3D" id="3.90.1150.10">
    <property type="entry name" value="Aspartate Aminotransferase, domain 1"/>
    <property type="match status" value="1"/>
</dbReference>
<dbReference type="InterPro" id="IPR015422">
    <property type="entry name" value="PyrdxlP-dep_Trfase_small"/>
</dbReference>
<dbReference type="GO" id="GO:0030170">
    <property type="term" value="F:pyridoxal phosphate binding"/>
    <property type="evidence" value="ECO:0007669"/>
    <property type="project" value="InterPro"/>
</dbReference>
<reference evidence="14 15" key="1">
    <citation type="submission" date="2018-09" db="EMBL/GenBank/DDBJ databases">
        <title>Paenibacillus SK2017-BO5.</title>
        <authorList>
            <person name="Piskunova J.V."/>
            <person name="Dubiley S.A."/>
            <person name="Severinov K.V."/>
        </authorList>
    </citation>
    <scope>NUCLEOTIDE SEQUENCE [LARGE SCALE GENOMIC DNA]</scope>
    <source>
        <strain evidence="14 15">BO5</strain>
    </source>
</reference>
<evidence type="ECO:0000313" key="14">
    <source>
        <dbReference type="EMBL" id="RJG26934.1"/>
    </source>
</evidence>
<comment type="cofactor">
    <cofactor evidence="1 12">
        <name>pyridoxal 5'-phosphate</name>
        <dbReference type="ChEBI" id="CHEBI:597326"/>
    </cofactor>
</comment>
<feature type="domain" description="Aminotransferase class I/classII large" evidence="13">
    <location>
        <begin position="50"/>
        <end position="404"/>
    </location>
</feature>
<keyword evidence="7" id="KW-0093">Biotin biosynthesis</keyword>
<comment type="catalytic activity">
    <reaction evidence="11">
        <text>6-carboxyhexanoyl-[ACP] + L-alanine + H(+) = (8S)-8-amino-7-oxononanoate + holo-[ACP] + CO2</text>
        <dbReference type="Rhea" id="RHEA:42288"/>
        <dbReference type="Rhea" id="RHEA-COMP:9685"/>
        <dbReference type="Rhea" id="RHEA-COMP:9955"/>
        <dbReference type="ChEBI" id="CHEBI:15378"/>
        <dbReference type="ChEBI" id="CHEBI:16526"/>
        <dbReference type="ChEBI" id="CHEBI:57972"/>
        <dbReference type="ChEBI" id="CHEBI:64479"/>
        <dbReference type="ChEBI" id="CHEBI:78846"/>
        <dbReference type="ChEBI" id="CHEBI:149468"/>
        <dbReference type="EC" id="2.3.1.47"/>
    </reaction>
</comment>
<evidence type="ECO:0000256" key="3">
    <source>
        <dbReference type="ARBA" id="ARBA00010008"/>
    </source>
</evidence>
<evidence type="ECO:0000256" key="6">
    <source>
        <dbReference type="ARBA" id="ARBA00022679"/>
    </source>
</evidence>
<protein>
    <recommendedName>
        <fullName evidence="5">8-amino-7-oxononanoate synthase</fullName>
        <ecNumber evidence="5">2.3.1.47</ecNumber>
    </recommendedName>
    <alternativeName>
        <fullName evidence="9">7-keto-8-amino-pelargonic acid synthase</fullName>
    </alternativeName>
    <alternativeName>
        <fullName evidence="10">8-amino-7-ketopelargonate synthase</fullName>
    </alternativeName>
</protein>
<dbReference type="Pfam" id="PF00155">
    <property type="entry name" value="Aminotran_1_2"/>
    <property type="match status" value="1"/>
</dbReference>
<evidence type="ECO:0000256" key="8">
    <source>
        <dbReference type="ARBA" id="ARBA00022898"/>
    </source>
</evidence>
<comment type="similarity">
    <text evidence="3">Belongs to the class-II pyridoxal-phosphate-dependent aminotransferase family. BioF subfamily.</text>
</comment>
<dbReference type="AlphaFoldDB" id="A0A3A3GNW3"/>
<evidence type="ECO:0000256" key="10">
    <source>
        <dbReference type="ARBA" id="ARBA00033381"/>
    </source>
</evidence>
<organism evidence="14 15">
    <name type="scientific">Paenibacillus thiaminolyticus</name>
    <name type="common">Bacillus thiaminolyticus</name>
    <dbReference type="NCBI Taxonomy" id="49283"/>
    <lineage>
        <taxon>Bacteria</taxon>
        <taxon>Bacillati</taxon>
        <taxon>Bacillota</taxon>
        <taxon>Bacilli</taxon>
        <taxon>Bacillales</taxon>
        <taxon>Paenibacillaceae</taxon>
        <taxon>Paenibacillus</taxon>
    </lineage>
</organism>
<dbReference type="EC" id="2.3.1.47" evidence="5"/>
<evidence type="ECO:0000256" key="12">
    <source>
        <dbReference type="RuleBase" id="RU003693"/>
    </source>
</evidence>
<evidence type="ECO:0000256" key="7">
    <source>
        <dbReference type="ARBA" id="ARBA00022756"/>
    </source>
</evidence>
<gene>
    <name evidence="14" type="ORF">DQX05_02675</name>
</gene>
<evidence type="ECO:0000313" key="15">
    <source>
        <dbReference type="Proteomes" id="UP000266177"/>
    </source>
</evidence>
<evidence type="ECO:0000256" key="2">
    <source>
        <dbReference type="ARBA" id="ARBA00004746"/>
    </source>
</evidence>
<dbReference type="OrthoDB" id="9807157at2"/>
<dbReference type="PANTHER" id="PTHR13693:SF100">
    <property type="entry name" value="8-AMINO-7-OXONONANOATE SYNTHASE"/>
    <property type="match status" value="1"/>
</dbReference>
<dbReference type="Gene3D" id="3.40.640.10">
    <property type="entry name" value="Type I PLP-dependent aspartate aminotransferase-like (Major domain)"/>
    <property type="match status" value="1"/>
</dbReference>
<dbReference type="PANTHER" id="PTHR13693">
    <property type="entry name" value="CLASS II AMINOTRANSFERASE/8-AMINO-7-OXONONANOATE SYNTHASE"/>
    <property type="match status" value="1"/>
</dbReference>